<comment type="subcellular location">
    <subcellularLocation>
        <location evidence="1">Membrane</location>
    </subcellularLocation>
</comment>
<evidence type="ECO:0000256" key="3">
    <source>
        <dbReference type="SAM" id="SignalP"/>
    </source>
</evidence>
<evidence type="ECO:0000313" key="6">
    <source>
        <dbReference type="Proteomes" id="UP000831113"/>
    </source>
</evidence>
<evidence type="ECO:0000259" key="4">
    <source>
        <dbReference type="Pfam" id="PF01103"/>
    </source>
</evidence>
<dbReference type="EMBL" id="CP094669">
    <property type="protein sequence ID" value="UOG75568.1"/>
    <property type="molecule type" value="Genomic_DNA"/>
</dbReference>
<accession>A0ABY4CZJ2</accession>
<feature type="signal peptide" evidence="3">
    <location>
        <begin position="1"/>
        <end position="20"/>
    </location>
</feature>
<evidence type="ECO:0000256" key="1">
    <source>
        <dbReference type="ARBA" id="ARBA00004370"/>
    </source>
</evidence>
<evidence type="ECO:0000313" key="5">
    <source>
        <dbReference type="EMBL" id="UOG75568.1"/>
    </source>
</evidence>
<keyword evidence="2" id="KW-0472">Membrane</keyword>
<dbReference type="Gene3D" id="2.40.160.50">
    <property type="entry name" value="membrane protein fhac: a member of the omp85/tpsb transporter family"/>
    <property type="match status" value="1"/>
</dbReference>
<dbReference type="RefSeq" id="WP_243799779.1">
    <property type="nucleotide sequence ID" value="NZ_CP094669.1"/>
</dbReference>
<feature type="domain" description="Bacterial surface antigen (D15)" evidence="4">
    <location>
        <begin position="198"/>
        <end position="382"/>
    </location>
</feature>
<sequence length="382" mass="43457">MRLRYAFGLLLICLSVQSAAQAPTDSIPSLETAPKRQKISFVPIPIIFSQPETGLGYGVAVLPVWRFGTDTLVRKSNARLLAWRTQQRQSLIQLTHSMFTTNEQYIVSGELSYYYRFPINYYGTGPRTSRSDESVIEYKVFIGQQRVLRRLRPDLFVGLQGRITDLRDLQVKRDIERDGMVVAPSRFQERPVRERQDTRVIGVGPVLLYDHRDNVLSAYRGSYLELSALFNGGALGSDFQFGRYLLDARRYISLDQDHKTVLAGQVVGQFQAGAVPFRELANLGGDKLLRGYYDGRYRDRQLVVAQVELRRQLFWRFNGVLFGGVGQVGNTLADFDEGGLKYTGGAGLRFKFNRRDRLNVRFDYGVGRDGSTGFYFNFGEAF</sequence>
<evidence type="ECO:0000256" key="2">
    <source>
        <dbReference type="ARBA" id="ARBA00023136"/>
    </source>
</evidence>
<dbReference type="Proteomes" id="UP000831113">
    <property type="component" value="Chromosome"/>
</dbReference>
<dbReference type="Pfam" id="PF01103">
    <property type="entry name" value="Omp85"/>
    <property type="match status" value="1"/>
</dbReference>
<organism evidence="5 6">
    <name type="scientific">Hymenobacter tibetensis</name>
    <dbReference type="NCBI Taxonomy" id="497967"/>
    <lineage>
        <taxon>Bacteria</taxon>
        <taxon>Pseudomonadati</taxon>
        <taxon>Bacteroidota</taxon>
        <taxon>Cytophagia</taxon>
        <taxon>Cytophagales</taxon>
        <taxon>Hymenobacteraceae</taxon>
        <taxon>Hymenobacter</taxon>
    </lineage>
</organism>
<feature type="chain" id="PRO_5045739356" evidence="3">
    <location>
        <begin position="21"/>
        <end position="382"/>
    </location>
</feature>
<reference evidence="5 6" key="1">
    <citation type="submission" date="2022-03" db="EMBL/GenBank/DDBJ databases">
        <title>Hymenobactersp. isolated from the air.</title>
        <authorList>
            <person name="Won M."/>
            <person name="Kwon S.-W."/>
        </authorList>
    </citation>
    <scope>NUCLEOTIDE SEQUENCE [LARGE SCALE GENOMIC DNA]</scope>
    <source>
        <strain evidence="5 6">KACC 21982</strain>
    </source>
</reference>
<proteinExistence type="predicted"/>
<keyword evidence="3" id="KW-0732">Signal</keyword>
<protein>
    <submittedName>
        <fullName evidence="5">Outer membrane protein assembly factor</fullName>
    </submittedName>
</protein>
<dbReference type="InterPro" id="IPR000184">
    <property type="entry name" value="Bac_surfAg_D15"/>
</dbReference>
<name>A0ABY4CZJ2_9BACT</name>
<gene>
    <name evidence="5" type="ORF">MTX78_03005</name>
</gene>
<keyword evidence="6" id="KW-1185">Reference proteome</keyword>